<dbReference type="InterPro" id="IPR000878">
    <property type="entry name" value="4pyrrol_Mease"/>
</dbReference>
<dbReference type="InterPro" id="IPR006362">
    <property type="entry name" value="Cbl_synth_CobM/CibF"/>
</dbReference>
<dbReference type="GO" id="GO:0009236">
    <property type="term" value="P:cobalamin biosynthetic process"/>
    <property type="evidence" value="ECO:0007669"/>
    <property type="project" value="UniProtKB-UniPathway"/>
</dbReference>
<comment type="pathway">
    <text evidence="1">Cofactor biosynthesis; adenosylcobalamin biosynthesis.</text>
</comment>
<protein>
    <submittedName>
        <fullName evidence="9">Precorrin-4 C(11)-methyltransferase</fullName>
    </submittedName>
</protein>
<comment type="similarity">
    <text evidence="2">Belongs to the precorrin methyltransferase family.</text>
</comment>
<dbReference type="Pfam" id="PF00590">
    <property type="entry name" value="TP_methylase"/>
    <property type="match status" value="1"/>
</dbReference>
<dbReference type="InterPro" id="IPR036518">
    <property type="entry name" value="CobE/GbiG_C_sf"/>
</dbReference>
<dbReference type="Proteomes" id="UP000239434">
    <property type="component" value="Unassembled WGS sequence"/>
</dbReference>
<keyword evidence="4 9" id="KW-0489">Methyltransferase</keyword>
<evidence type="ECO:0000256" key="1">
    <source>
        <dbReference type="ARBA" id="ARBA00004953"/>
    </source>
</evidence>
<dbReference type="SUPFAM" id="SSF53790">
    <property type="entry name" value="Tetrapyrrole methylase"/>
    <property type="match status" value="1"/>
</dbReference>
<dbReference type="Gene3D" id="3.30.950.10">
    <property type="entry name" value="Methyltransferase, Cobalt-precorrin-4 Transmethylase, Domain 2"/>
    <property type="match status" value="1"/>
</dbReference>
<dbReference type="SUPFAM" id="SSF159664">
    <property type="entry name" value="CobE/GbiG C-terminal domain-like"/>
    <property type="match status" value="1"/>
</dbReference>
<evidence type="ECO:0000313" key="9">
    <source>
        <dbReference type="EMBL" id="PRD45084.1"/>
    </source>
</evidence>
<evidence type="ECO:0000259" key="8">
    <source>
        <dbReference type="Pfam" id="PF01890"/>
    </source>
</evidence>
<evidence type="ECO:0000256" key="6">
    <source>
        <dbReference type="ARBA" id="ARBA00022691"/>
    </source>
</evidence>
<dbReference type="PANTHER" id="PTHR45790">
    <property type="entry name" value="SIROHEME SYNTHASE-RELATED"/>
    <property type="match status" value="1"/>
</dbReference>
<dbReference type="GO" id="GO:0046026">
    <property type="term" value="F:precorrin-4 C11-methyltransferase activity"/>
    <property type="evidence" value="ECO:0007669"/>
    <property type="project" value="InterPro"/>
</dbReference>
<dbReference type="InterPro" id="IPR014777">
    <property type="entry name" value="4pyrrole_Mease_sub1"/>
</dbReference>
<dbReference type="PANTHER" id="PTHR45790:SF4">
    <property type="entry name" value="COBALT-PRECORRIN-4 C(11)-METHYLTRANSFERASE"/>
    <property type="match status" value="1"/>
</dbReference>
<evidence type="ECO:0000259" key="7">
    <source>
        <dbReference type="Pfam" id="PF00590"/>
    </source>
</evidence>
<comment type="caution">
    <text evidence="9">The sequence shown here is derived from an EMBL/GenBank/DDBJ whole genome shotgun (WGS) entry which is preliminary data.</text>
</comment>
<dbReference type="InterPro" id="IPR050161">
    <property type="entry name" value="Siro_Cobalamin_biosynth"/>
</dbReference>
<evidence type="ECO:0000256" key="4">
    <source>
        <dbReference type="ARBA" id="ARBA00022603"/>
    </source>
</evidence>
<sequence length="426" mass="45343">MASGEYDRAPDEKTPFLALGVGCERGAEAAEAIGLAERALQVSGFGVDSLGGIFSLDRKMTEPAVQALAEHFRLEAMFFDAQRLEEETPRLQNPSDAVYRAVGCHGVAESAALAGAGPGARLVVPKMRSQHVTVAIAVGNRVFYGKRSYAPNHPPLPGRAEGGVPAMTVHFIGAGPGAADLITVRGLRLIERCPVCLYAGSLVPKEVVASAPEGARVIDTSVLTLDEIIAELQAAHLAGHDVARVHSGDPSIYGAMAEQMRRLDQLNIPYEVTPGVPAFAAAAAALKQELTIPEVNQTVILTRTSMKSSGMPEGEDLATLGRSGATLVIHLSIRNMAHIERELTPLYGPDCPVIVAYRVGWPDEQFVRGTLADIGEKVREAKLARTAMIFVGRGLAPENFRDSALYHKDHIHALRNSTPTEASGEA</sequence>
<evidence type="ECO:0000256" key="3">
    <source>
        <dbReference type="ARBA" id="ARBA00022573"/>
    </source>
</evidence>
<dbReference type="Gene3D" id="3.40.1010.10">
    <property type="entry name" value="Cobalt-precorrin-4 Transmethylase, Domain 1"/>
    <property type="match status" value="1"/>
</dbReference>
<keyword evidence="3" id="KW-0169">Cobalamin biosynthesis</keyword>
<dbReference type="Pfam" id="PF01890">
    <property type="entry name" value="CbiG_C"/>
    <property type="match status" value="1"/>
</dbReference>
<evidence type="ECO:0000313" key="10">
    <source>
        <dbReference type="Proteomes" id="UP000239434"/>
    </source>
</evidence>
<proteinExistence type="inferred from homology"/>
<reference evidence="9 10" key="1">
    <citation type="submission" date="2018-02" db="EMBL/GenBank/DDBJ databases">
        <title>The draft genome of Phyllobacterium sp. 1N-3.</title>
        <authorList>
            <person name="Liu L."/>
            <person name="Li L."/>
            <person name="Zhang X."/>
            <person name="Wang T."/>
            <person name="Liang L."/>
        </authorList>
    </citation>
    <scope>NUCLEOTIDE SEQUENCE [LARGE SCALE GENOMIC DNA]</scope>
    <source>
        <strain evidence="9 10">1N-3</strain>
    </source>
</reference>
<dbReference type="UniPathway" id="UPA00148"/>
<dbReference type="GO" id="GO:0032259">
    <property type="term" value="P:methylation"/>
    <property type="evidence" value="ECO:0007669"/>
    <property type="project" value="UniProtKB-KW"/>
</dbReference>
<dbReference type="NCBIfam" id="TIGR01465">
    <property type="entry name" value="cobM_cbiF"/>
    <property type="match status" value="1"/>
</dbReference>
<gene>
    <name evidence="9" type="primary">cobM</name>
    <name evidence="9" type="ORF">C5748_02335</name>
</gene>
<keyword evidence="10" id="KW-1185">Reference proteome</keyword>
<dbReference type="InterPro" id="IPR003043">
    <property type="entry name" value="Uropor_MeTrfase_CS"/>
</dbReference>
<dbReference type="InterPro" id="IPR014776">
    <property type="entry name" value="4pyrrole_Mease_sub2"/>
</dbReference>
<feature type="domain" description="Tetrapyrrole methylase" evidence="7">
    <location>
        <begin position="168"/>
        <end position="374"/>
    </location>
</feature>
<keyword evidence="5 9" id="KW-0808">Transferase</keyword>
<evidence type="ECO:0000256" key="2">
    <source>
        <dbReference type="ARBA" id="ARBA00005879"/>
    </source>
</evidence>
<dbReference type="PROSITE" id="PS00839">
    <property type="entry name" value="SUMT_1"/>
    <property type="match status" value="1"/>
</dbReference>
<dbReference type="InterPro" id="IPR002750">
    <property type="entry name" value="CobE/GbiG_C"/>
</dbReference>
<dbReference type="AlphaFoldDB" id="A0A2S9IX31"/>
<organism evidence="9 10">
    <name type="scientific">Phyllobacterium phragmitis</name>
    <dbReference type="NCBI Taxonomy" id="2670329"/>
    <lineage>
        <taxon>Bacteria</taxon>
        <taxon>Pseudomonadati</taxon>
        <taxon>Pseudomonadota</taxon>
        <taxon>Alphaproteobacteria</taxon>
        <taxon>Hyphomicrobiales</taxon>
        <taxon>Phyllobacteriaceae</taxon>
        <taxon>Phyllobacterium</taxon>
    </lineage>
</organism>
<accession>A0A2S9IX31</accession>
<evidence type="ECO:0000256" key="5">
    <source>
        <dbReference type="ARBA" id="ARBA00022679"/>
    </source>
</evidence>
<dbReference type="Gene3D" id="3.30.420.180">
    <property type="entry name" value="CobE/GbiG C-terminal domain"/>
    <property type="match status" value="1"/>
</dbReference>
<keyword evidence="6" id="KW-0949">S-adenosyl-L-methionine</keyword>
<dbReference type="InterPro" id="IPR035996">
    <property type="entry name" value="4pyrrol_Methylase_sf"/>
</dbReference>
<feature type="domain" description="CobE/GbiG C-terminal" evidence="8">
    <location>
        <begin position="17"/>
        <end position="137"/>
    </location>
</feature>
<dbReference type="EMBL" id="PVBR01000002">
    <property type="protein sequence ID" value="PRD45084.1"/>
    <property type="molecule type" value="Genomic_DNA"/>
</dbReference>
<dbReference type="CDD" id="cd11641">
    <property type="entry name" value="Precorrin-4_C11-MT"/>
    <property type="match status" value="1"/>
</dbReference>
<name>A0A2S9IX31_9HYPH</name>